<evidence type="ECO:0008006" key="4">
    <source>
        <dbReference type="Google" id="ProtNLM"/>
    </source>
</evidence>
<protein>
    <recommendedName>
        <fullName evidence="4">USP domain-containing protein</fullName>
    </recommendedName>
</protein>
<name>T0RZF7_SAPDV</name>
<dbReference type="EMBL" id="JH767149">
    <property type="protein sequence ID" value="EQC35782.1"/>
    <property type="molecule type" value="Genomic_DNA"/>
</dbReference>
<dbReference type="InterPro" id="IPR038765">
    <property type="entry name" value="Papain-like_cys_pep_sf"/>
</dbReference>
<keyword evidence="3" id="KW-1185">Reference proteome</keyword>
<dbReference type="Proteomes" id="UP000030762">
    <property type="component" value="Unassembled WGS sequence"/>
</dbReference>
<dbReference type="InParanoid" id="T0RZF7"/>
<organism evidence="2 3">
    <name type="scientific">Saprolegnia diclina (strain VS20)</name>
    <dbReference type="NCBI Taxonomy" id="1156394"/>
    <lineage>
        <taxon>Eukaryota</taxon>
        <taxon>Sar</taxon>
        <taxon>Stramenopiles</taxon>
        <taxon>Oomycota</taxon>
        <taxon>Saprolegniomycetes</taxon>
        <taxon>Saprolegniales</taxon>
        <taxon>Saprolegniaceae</taxon>
        <taxon>Saprolegnia</taxon>
    </lineage>
</organism>
<evidence type="ECO:0000313" key="2">
    <source>
        <dbReference type="EMBL" id="EQC35782.1"/>
    </source>
</evidence>
<feature type="compositionally biased region" description="Basic and acidic residues" evidence="1">
    <location>
        <begin position="9"/>
        <end position="18"/>
    </location>
</feature>
<sequence>MTTHSRVLPGDHEGDHRSAPASLVVQGRPAASASADERTVVALEHEATGLRDEIAQPQGQMRRSATTIDELRGVRNKIEVDMGALANENAMLKRQLHDARGKAAAYADMQARLETAHGVTVQQLDATVARHVTTIQELRQRIAGDNTAAERLSTANTRIDALSDQLETGRACLTYRTNQARSLARHLDHEQSSRGAESDALRPMDLRRLVLRPLATSVGLANLGHTSYANAVLFALAHTRFCDELSAASGDAFTTSVAELLVAIRNGDASFFHATHPALANHLGRSAEDATNFGAQLAPVCVRCGHEPVTSLSVSVDLEPSLAAALNDDRTQKRRAMVNNLHLTLHEATYTLVALVAHEEADDDGHYVAYVRLRRGGAFTKMKDNETPVRVPPFNVQVLEAHLLWYEKTEHYAEMRRDDSSNSNDNNDDQATRGKRPASITPAARKTQRTA</sequence>
<accession>T0RZF7</accession>
<proteinExistence type="predicted"/>
<dbReference type="GeneID" id="19947268"/>
<evidence type="ECO:0000313" key="3">
    <source>
        <dbReference type="Proteomes" id="UP000030762"/>
    </source>
</evidence>
<evidence type="ECO:0000256" key="1">
    <source>
        <dbReference type="SAM" id="MobiDB-lite"/>
    </source>
</evidence>
<dbReference type="AlphaFoldDB" id="T0RZF7"/>
<feature type="region of interest" description="Disordered" evidence="1">
    <location>
        <begin position="414"/>
        <end position="451"/>
    </location>
</feature>
<dbReference type="VEuPathDB" id="FungiDB:SDRG_06541"/>
<dbReference type="SUPFAM" id="SSF54001">
    <property type="entry name" value="Cysteine proteinases"/>
    <property type="match status" value="1"/>
</dbReference>
<reference evidence="2 3" key="1">
    <citation type="submission" date="2012-04" db="EMBL/GenBank/DDBJ databases">
        <title>The Genome Sequence of Saprolegnia declina VS20.</title>
        <authorList>
            <consortium name="The Broad Institute Genome Sequencing Platform"/>
            <person name="Russ C."/>
            <person name="Nusbaum C."/>
            <person name="Tyler B."/>
            <person name="van West P."/>
            <person name="Dieguez-Uribeondo J."/>
            <person name="de Bruijn I."/>
            <person name="Tripathy S."/>
            <person name="Jiang R."/>
            <person name="Young S.K."/>
            <person name="Zeng Q."/>
            <person name="Gargeya S."/>
            <person name="Fitzgerald M."/>
            <person name="Haas B."/>
            <person name="Abouelleil A."/>
            <person name="Alvarado L."/>
            <person name="Arachchi H.M."/>
            <person name="Berlin A."/>
            <person name="Chapman S.B."/>
            <person name="Goldberg J."/>
            <person name="Griggs A."/>
            <person name="Gujja S."/>
            <person name="Hansen M."/>
            <person name="Howarth C."/>
            <person name="Imamovic A."/>
            <person name="Larimer J."/>
            <person name="McCowen C."/>
            <person name="Montmayeur A."/>
            <person name="Murphy C."/>
            <person name="Neiman D."/>
            <person name="Pearson M."/>
            <person name="Priest M."/>
            <person name="Roberts A."/>
            <person name="Saif S."/>
            <person name="Shea T."/>
            <person name="Sisk P."/>
            <person name="Sykes S."/>
            <person name="Wortman J."/>
            <person name="Nusbaum C."/>
            <person name="Birren B."/>
        </authorList>
    </citation>
    <scope>NUCLEOTIDE SEQUENCE [LARGE SCALE GENOMIC DNA]</scope>
    <source>
        <strain evidence="2 3">VS20</strain>
    </source>
</reference>
<dbReference type="Gene3D" id="3.90.70.10">
    <property type="entry name" value="Cysteine proteinases"/>
    <property type="match status" value="1"/>
</dbReference>
<gene>
    <name evidence="2" type="ORF">SDRG_06541</name>
</gene>
<feature type="region of interest" description="Disordered" evidence="1">
    <location>
        <begin position="1"/>
        <end position="20"/>
    </location>
</feature>
<dbReference type="RefSeq" id="XP_008610544.1">
    <property type="nucleotide sequence ID" value="XM_008612322.1"/>
</dbReference>